<dbReference type="SUPFAM" id="SSF54373">
    <property type="entry name" value="FAD-linked reductases, C-terminal domain"/>
    <property type="match status" value="1"/>
</dbReference>
<protein>
    <submittedName>
        <fullName evidence="2">Unannotated protein</fullName>
    </submittedName>
</protein>
<proteinExistence type="predicted"/>
<dbReference type="InterPro" id="IPR050281">
    <property type="entry name" value="Flavin_monoamine_oxidase"/>
</dbReference>
<organism evidence="2">
    <name type="scientific">freshwater metagenome</name>
    <dbReference type="NCBI Taxonomy" id="449393"/>
    <lineage>
        <taxon>unclassified sequences</taxon>
        <taxon>metagenomes</taxon>
        <taxon>ecological metagenomes</taxon>
    </lineage>
</organism>
<dbReference type="EMBL" id="CAFBLQ010000095">
    <property type="protein sequence ID" value="CAB4875003.1"/>
    <property type="molecule type" value="Genomic_DNA"/>
</dbReference>
<dbReference type="InterPro" id="IPR036188">
    <property type="entry name" value="FAD/NAD-bd_sf"/>
</dbReference>
<dbReference type="Pfam" id="PF01593">
    <property type="entry name" value="Amino_oxidase"/>
    <property type="match status" value="1"/>
</dbReference>
<dbReference type="PRINTS" id="PR00420">
    <property type="entry name" value="RNGMNOXGNASE"/>
</dbReference>
<evidence type="ECO:0000259" key="1">
    <source>
        <dbReference type="Pfam" id="PF01593"/>
    </source>
</evidence>
<dbReference type="PROSITE" id="PS51257">
    <property type="entry name" value="PROKAR_LIPOPROTEIN"/>
    <property type="match status" value="1"/>
</dbReference>
<dbReference type="GO" id="GO:0016491">
    <property type="term" value="F:oxidoreductase activity"/>
    <property type="evidence" value="ECO:0007669"/>
    <property type="project" value="InterPro"/>
</dbReference>
<dbReference type="SUPFAM" id="SSF51905">
    <property type="entry name" value="FAD/NAD(P)-binding domain"/>
    <property type="match status" value="1"/>
</dbReference>
<sequence>MDIPNKLLSRREALALAAAGTGALVAGCAGSAPAARRKRVIVIGAGLAGLGAAATLRAQGFDVTVVEARKRIGGRVNTVERFGTSVDLGAAWIHDSRGNPLTAVAKAAGLTTVPTDYDRVELRSAGQKPVSEAIMEKTMVARDRIIDSLYRQADNRPRSNLAPALAREIRKQGLTGTSAEALNWLLGVEFPLDLGASPPQLSLGGLNEGAEYDGGPDLLIKEGASQLVNKIAEGTKVDMGVEVTSIKTSRSKVEVRTRAGKTITADGCVVAVPLGVLKASTIRFDPPLPSATRRAVARVGFGLLDKVFLSYDSAWWPADANQLGTIGEPLANTVSVFPLSRLTGTPLAVGLTGGPYAARLEKAGPAAMTAAVAARLKSGFGSGAAPSATLQTNWRREPFTRGSYSYLTPQSGYSDRVALGKLNGRLILAGEHTSIERPATMDGAWLAGKTAARRLAAALT</sequence>
<dbReference type="PANTHER" id="PTHR10742:SF410">
    <property type="entry name" value="LYSINE-SPECIFIC HISTONE DEMETHYLASE 2"/>
    <property type="match status" value="1"/>
</dbReference>
<dbReference type="PROSITE" id="PS51318">
    <property type="entry name" value="TAT"/>
    <property type="match status" value="1"/>
</dbReference>
<gene>
    <name evidence="2" type="ORF">UFOPK3423_00953</name>
</gene>
<dbReference type="InterPro" id="IPR002937">
    <property type="entry name" value="Amino_oxidase"/>
</dbReference>
<feature type="domain" description="Amine oxidase" evidence="1">
    <location>
        <begin position="47"/>
        <end position="455"/>
    </location>
</feature>
<accession>A0A6J7E5J4</accession>
<evidence type="ECO:0000313" key="2">
    <source>
        <dbReference type="EMBL" id="CAB4875003.1"/>
    </source>
</evidence>
<dbReference type="PANTHER" id="PTHR10742">
    <property type="entry name" value="FLAVIN MONOAMINE OXIDASE"/>
    <property type="match status" value="1"/>
</dbReference>
<dbReference type="Gene3D" id="3.50.50.60">
    <property type="entry name" value="FAD/NAD(P)-binding domain"/>
    <property type="match status" value="1"/>
</dbReference>
<reference evidence="2" key="1">
    <citation type="submission" date="2020-05" db="EMBL/GenBank/DDBJ databases">
        <authorList>
            <person name="Chiriac C."/>
            <person name="Salcher M."/>
            <person name="Ghai R."/>
            <person name="Kavagutti S V."/>
        </authorList>
    </citation>
    <scope>NUCLEOTIDE SEQUENCE</scope>
</reference>
<dbReference type="InterPro" id="IPR006311">
    <property type="entry name" value="TAT_signal"/>
</dbReference>
<name>A0A6J7E5J4_9ZZZZ</name>
<dbReference type="Gene3D" id="3.90.660.10">
    <property type="match status" value="1"/>
</dbReference>
<dbReference type="AlphaFoldDB" id="A0A6J7E5J4"/>